<comment type="caution">
    <text evidence="2">The sequence shown here is derived from an EMBL/GenBank/DDBJ whole genome shotgun (WGS) entry which is preliminary data.</text>
</comment>
<dbReference type="PANTHER" id="PTHR43798:SF5">
    <property type="entry name" value="MONOACYLGLYCEROL LIPASE ABHD6"/>
    <property type="match status" value="1"/>
</dbReference>
<evidence type="ECO:0000313" key="2">
    <source>
        <dbReference type="EMBL" id="REC57975.1"/>
    </source>
</evidence>
<protein>
    <submittedName>
        <fullName evidence="2">Alpha/beta hydrolase</fullName>
    </submittedName>
</protein>
<dbReference type="EMBL" id="QOHR01000004">
    <property type="protein sequence ID" value="REC57975.1"/>
    <property type="molecule type" value="Genomic_DNA"/>
</dbReference>
<dbReference type="GO" id="GO:0016020">
    <property type="term" value="C:membrane"/>
    <property type="evidence" value="ECO:0007669"/>
    <property type="project" value="TreeGrafter"/>
</dbReference>
<dbReference type="SUPFAM" id="SSF53474">
    <property type="entry name" value="alpha/beta-Hydrolases"/>
    <property type="match status" value="1"/>
</dbReference>
<dbReference type="InterPro" id="IPR050266">
    <property type="entry name" value="AB_hydrolase_sf"/>
</dbReference>
<dbReference type="PRINTS" id="PR00111">
    <property type="entry name" value="ABHYDROLASE"/>
</dbReference>
<dbReference type="InterPro" id="IPR029058">
    <property type="entry name" value="AB_hydrolase_fold"/>
</dbReference>
<accession>A0A3D9BWS5</accession>
<dbReference type="RefSeq" id="WP_115978812.1">
    <property type="nucleotide sequence ID" value="NZ_QOHR01000004.1"/>
</dbReference>
<proteinExistence type="predicted"/>
<dbReference type="InterPro" id="IPR000639">
    <property type="entry name" value="Epox_hydrolase-like"/>
</dbReference>
<evidence type="ECO:0000313" key="3">
    <source>
        <dbReference type="Proteomes" id="UP000257131"/>
    </source>
</evidence>
<dbReference type="GO" id="GO:0047372">
    <property type="term" value="F:monoacylglycerol lipase activity"/>
    <property type="evidence" value="ECO:0007669"/>
    <property type="project" value="TreeGrafter"/>
</dbReference>
<dbReference type="PANTHER" id="PTHR43798">
    <property type="entry name" value="MONOACYLGLYCEROL LIPASE"/>
    <property type="match status" value="1"/>
</dbReference>
<keyword evidence="2" id="KW-0378">Hydrolase</keyword>
<keyword evidence="3" id="KW-1185">Reference proteome</keyword>
<dbReference type="Proteomes" id="UP000257131">
    <property type="component" value="Unassembled WGS sequence"/>
</dbReference>
<dbReference type="AlphaFoldDB" id="A0A3D9BWS5"/>
<dbReference type="Gene3D" id="3.40.50.1820">
    <property type="entry name" value="alpha/beta hydrolase"/>
    <property type="match status" value="1"/>
</dbReference>
<dbReference type="Pfam" id="PF12697">
    <property type="entry name" value="Abhydrolase_6"/>
    <property type="match status" value="1"/>
</dbReference>
<evidence type="ECO:0000259" key="1">
    <source>
        <dbReference type="Pfam" id="PF12697"/>
    </source>
</evidence>
<organism evidence="2 3">
    <name type="scientific">Rhodosalinus sediminis</name>
    <dbReference type="NCBI Taxonomy" id="1940533"/>
    <lineage>
        <taxon>Bacteria</taxon>
        <taxon>Pseudomonadati</taxon>
        <taxon>Pseudomonadota</taxon>
        <taxon>Alphaproteobacteria</taxon>
        <taxon>Rhodobacterales</taxon>
        <taxon>Paracoccaceae</taxon>
        <taxon>Rhodosalinus</taxon>
    </lineage>
</organism>
<dbReference type="OrthoDB" id="9804723at2"/>
<dbReference type="GO" id="GO:0046464">
    <property type="term" value="P:acylglycerol catabolic process"/>
    <property type="evidence" value="ECO:0007669"/>
    <property type="project" value="TreeGrafter"/>
</dbReference>
<dbReference type="PRINTS" id="PR00412">
    <property type="entry name" value="EPOXHYDRLASE"/>
</dbReference>
<name>A0A3D9BWS5_9RHOB</name>
<feature type="domain" description="AB hydrolase-1" evidence="1">
    <location>
        <begin position="28"/>
        <end position="262"/>
    </location>
</feature>
<sequence>MEAATARVTAGGFPTVLRRWGAGPRAALLIHCSLGSSALWSGVAERLAEGRRLTAFDLPGHGRSGDWRGPGDVQAQAAAMAGDLIEGPADLIGHSFGATVALRLAVERPDKVRSLTLIEPVLFALLAEARPDLMARHDAEMADYAAAAARGDWPLATRLFMAKWGDGRPWESLPEAQRATLIERIRVVEAASAVLRDDPAGIVRPGALDRIAAPVLILEGAESPAYIAAIDAALAARLPHARRAVIPGAGHMAPVTHPGVVAGEIRAFLDAAPEGAAPATG</sequence>
<gene>
    <name evidence="2" type="ORF">DRV84_05165</name>
</gene>
<dbReference type="InterPro" id="IPR000073">
    <property type="entry name" value="AB_hydrolase_1"/>
</dbReference>
<reference evidence="2 3" key="1">
    <citation type="journal article" date="2017" name="Int. J. Syst. Evol. Microbiol.">
        <title>Rhodosalinus sediminis gen. nov., sp. nov., isolated from marine saltern.</title>
        <authorList>
            <person name="Guo L.Y."/>
            <person name="Ling S.K."/>
            <person name="Li C.M."/>
            <person name="Chen G.J."/>
            <person name="Du Z.J."/>
        </authorList>
    </citation>
    <scope>NUCLEOTIDE SEQUENCE [LARGE SCALE GENOMIC DNA]</scope>
    <source>
        <strain evidence="2 3">WDN1C137</strain>
    </source>
</reference>